<dbReference type="SUPFAM" id="SSF52540">
    <property type="entry name" value="P-loop containing nucleoside triphosphate hydrolases"/>
    <property type="match status" value="1"/>
</dbReference>
<evidence type="ECO:0000256" key="2">
    <source>
        <dbReference type="ARBA" id="ARBA00022840"/>
    </source>
</evidence>
<dbReference type="AlphaFoldDB" id="A0A517YLT2"/>
<name>A0A517YLT2_9BACT</name>
<dbReference type="FunFam" id="3.40.50.300:FF:000640">
    <property type="entry name" value="MoxR family ATPase"/>
    <property type="match status" value="1"/>
</dbReference>
<dbReference type="InterPro" id="IPR041628">
    <property type="entry name" value="ChlI/MoxR_AAA_lid"/>
</dbReference>
<dbReference type="EC" id="3.6.3.-" evidence="6"/>
<dbReference type="GO" id="GO:0016887">
    <property type="term" value="F:ATP hydrolysis activity"/>
    <property type="evidence" value="ECO:0007669"/>
    <property type="project" value="InterPro"/>
</dbReference>
<feature type="domain" description="ChlI/MoxR AAA lid" evidence="5">
    <location>
        <begin position="269"/>
        <end position="329"/>
    </location>
</feature>
<dbReference type="PIRSF" id="PIRSF002849">
    <property type="entry name" value="AAA_ATPase_chaperone_MoxR_prd"/>
    <property type="match status" value="1"/>
</dbReference>
<evidence type="ECO:0000259" key="4">
    <source>
        <dbReference type="Pfam" id="PF07726"/>
    </source>
</evidence>
<dbReference type="PANTHER" id="PTHR42759">
    <property type="entry name" value="MOXR FAMILY PROTEIN"/>
    <property type="match status" value="1"/>
</dbReference>
<dbReference type="InterPro" id="IPR027417">
    <property type="entry name" value="P-loop_NTPase"/>
</dbReference>
<dbReference type="InterPro" id="IPR011703">
    <property type="entry name" value="ATPase_AAA-3"/>
</dbReference>
<evidence type="ECO:0000313" key="6">
    <source>
        <dbReference type="EMBL" id="QDU31185.1"/>
    </source>
</evidence>
<evidence type="ECO:0000256" key="3">
    <source>
        <dbReference type="ARBA" id="ARBA00061607"/>
    </source>
</evidence>
<dbReference type="KEGG" id="aagg:ETAA8_63380"/>
<evidence type="ECO:0000313" key="7">
    <source>
        <dbReference type="Proteomes" id="UP000315017"/>
    </source>
</evidence>
<evidence type="ECO:0000259" key="5">
    <source>
        <dbReference type="Pfam" id="PF17863"/>
    </source>
</evidence>
<organism evidence="6 7">
    <name type="scientific">Anatilimnocola aggregata</name>
    <dbReference type="NCBI Taxonomy" id="2528021"/>
    <lineage>
        <taxon>Bacteria</taxon>
        <taxon>Pseudomonadati</taxon>
        <taxon>Planctomycetota</taxon>
        <taxon>Planctomycetia</taxon>
        <taxon>Pirellulales</taxon>
        <taxon>Pirellulaceae</taxon>
        <taxon>Anatilimnocola</taxon>
    </lineage>
</organism>
<dbReference type="Pfam" id="PF17863">
    <property type="entry name" value="AAA_lid_2"/>
    <property type="match status" value="1"/>
</dbReference>
<dbReference type="Gene3D" id="3.40.50.300">
    <property type="entry name" value="P-loop containing nucleotide triphosphate hydrolases"/>
    <property type="match status" value="1"/>
</dbReference>
<dbReference type="CDD" id="cd00009">
    <property type="entry name" value="AAA"/>
    <property type="match status" value="1"/>
</dbReference>
<proteinExistence type="inferred from homology"/>
<accession>A0A517YLT2</accession>
<dbReference type="Gene3D" id="1.10.8.80">
    <property type="entry name" value="Magnesium chelatase subunit I, C-Terminal domain"/>
    <property type="match status" value="1"/>
</dbReference>
<dbReference type="InterPro" id="IPR050764">
    <property type="entry name" value="CbbQ/NirQ/NorQ/GpvN"/>
</dbReference>
<gene>
    <name evidence="6" type="primary">ravA_8</name>
    <name evidence="6" type="ORF">ETAA8_63380</name>
</gene>
<dbReference type="Pfam" id="PF07726">
    <property type="entry name" value="AAA_3"/>
    <property type="match status" value="1"/>
</dbReference>
<dbReference type="GO" id="GO:0005524">
    <property type="term" value="F:ATP binding"/>
    <property type="evidence" value="ECO:0007669"/>
    <property type="project" value="UniProtKB-KW"/>
</dbReference>
<keyword evidence="2" id="KW-0067">ATP-binding</keyword>
<keyword evidence="1" id="KW-0547">Nucleotide-binding</keyword>
<dbReference type="PANTHER" id="PTHR42759:SF5">
    <property type="entry name" value="METHANOL DEHYDROGENASE REGULATOR"/>
    <property type="match status" value="1"/>
</dbReference>
<feature type="domain" description="ATPase AAA-3" evidence="4">
    <location>
        <begin position="75"/>
        <end position="205"/>
    </location>
</feature>
<dbReference type="EMBL" id="CP036274">
    <property type="protein sequence ID" value="QDU31185.1"/>
    <property type="molecule type" value="Genomic_DNA"/>
</dbReference>
<evidence type="ECO:0000256" key="1">
    <source>
        <dbReference type="ARBA" id="ARBA00022741"/>
    </source>
</evidence>
<keyword evidence="6" id="KW-0378">Hydrolase</keyword>
<keyword evidence="7" id="KW-1185">Reference proteome</keyword>
<dbReference type="Proteomes" id="UP000315017">
    <property type="component" value="Chromosome"/>
</dbReference>
<protein>
    <submittedName>
        <fullName evidence="6">ATPase RavA</fullName>
        <ecNumber evidence="6">3.6.3.-</ecNumber>
    </submittedName>
</protein>
<comment type="similarity">
    <text evidence="3">Belongs to the MoxR family.</text>
</comment>
<reference evidence="6 7" key="1">
    <citation type="submission" date="2019-02" db="EMBL/GenBank/DDBJ databases">
        <title>Deep-cultivation of Planctomycetes and their phenomic and genomic characterization uncovers novel biology.</title>
        <authorList>
            <person name="Wiegand S."/>
            <person name="Jogler M."/>
            <person name="Boedeker C."/>
            <person name="Pinto D."/>
            <person name="Vollmers J."/>
            <person name="Rivas-Marin E."/>
            <person name="Kohn T."/>
            <person name="Peeters S.H."/>
            <person name="Heuer A."/>
            <person name="Rast P."/>
            <person name="Oberbeckmann S."/>
            <person name="Bunk B."/>
            <person name="Jeske O."/>
            <person name="Meyerdierks A."/>
            <person name="Storesund J.E."/>
            <person name="Kallscheuer N."/>
            <person name="Luecker S."/>
            <person name="Lage O.M."/>
            <person name="Pohl T."/>
            <person name="Merkel B.J."/>
            <person name="Hornburger P."/>
            <person name="Mueller R.-W."/>
            <person name="Bruemmer F."/>
            <person name="Labrenz M."/>
            <person name="Spormann A.M."/>
            <person name="Op den Camp H."/>
            <person name="Overmann J."/>
            <person name="Amann R."/>
            <person name="Jetten M.S.M."/>
            <person name="Mascher T."/>
            <person name="Medema M.H."/>
            <person name="Devos D.P."/>
            <person name="Kaster A.-K."/>
            <person name="Ovreas L."/>
            <person name="Rohde M."/>
            <person name="Galperin M.Y."/>
            <person name="Jogler C."/>
        </authorList>
    </citation>
    <scope>NUCLEOTIDE SEQUENCE [LARGE SCALE GENOMIC DNA]</scope>
    <source>
        <strain evidence="6 7">ETA_A8</strain>
    </source>
</reference>
<sequence length="349" mass="38171">MRGLFSQNARVAWPVYLEVLLCMNVATSPAARTATGPQATIAELVARLEKNICSVVLGKPEVVRMCLVALLSGEHVLLEDVPGVGKTLVAKALAKSVSGHFCRLQFTPDLLPSDILGSTVYDAKDAKFVFHRGPIFANIVLADEVNRAPPRTQSALLEAMSEGQVSVDGQTMQLPVPFLVIATQNPYEYEGTYALPESQLDRFLVRISVGYPNAADERRVLSSHRLGEPVQDLQPAVTGEQILQLQQAVRQVRVDDSLGDYLLEIVHLTRQCAELRVGVSTRGALSLYRAAQSLALIEGRTFVIPDDIKRLTPAVFAHRVLLKGLARTSHREAAEGIIRRLTDQVAVPR</sequence>